<keyword evidence="1" id="KW-1133">Transmembrane helix</keyword>
<dbReference type="AlphaFoldDB" id="L0DI53"/>
<organism evidence="2 3">
    <name type="scientific">Singulisphaera acidiphila (strain ATCC BAA-1392 / DSM 18658 / VKM B-2454 / MOB10)</name>
    <dbReference type="NCBI Taxonomy" id="886293"/>
    <lineage>
        <taxon>Bacteria</taxon>
        <taxon>Pseudomonadati</taxon>
        <taxon>Planctomycetota</taxon>
        <taxon>Planctomycetia</taxon>
        <taxon>Isosphaerales</taxon>
        <taxon>Isosphaeraceae</taxon>
        <taxon>Singulisphaera</taxon>
    </lineage>
</organism>
<dbReference type="Proteomes" id="UP000010798">
    <property type="component" value="Chromosome"/>
</dbReference>
<evidence type="ECO:0008006" key="4">
    <source>
        <dbReference type="Google" id="ProtNLM"/>
    </source>
</evidence>
<protein>
    <recommendedName>
        <fullName evidence="4">Periplasmic component of the Tol biopolymer transport system</fullName>
    </recommendedName>
</protein>
<feature type="transmembrane region" description="Helical" evidence="1">
    <location>
        <begin position="12"/>
        <end position="32"/>
    </location>
</feature>
<dbReference type="EMBL" id="CP003364">
    <property type="protein sequence ID" value="AGA28922.1"/>
    <property type="molecule type" value="Genomic_DNA"/>
</dbReference>
<name>L0DI53_SINAD</name>
<evidence type="ECO:0000313" key="3">
    <source>
        <dbReference type="Proteomes" id="UP000010798"/>
    </source>
</evidence>
<reference evidence="2 3" key="1">
    <citation type="submission" date="2012-02" db="EMBL/GenBank/DDBJ databases">
        <title>Complete sequence of chromosome of Singulisphaera acidiphila DSM 18658.</title>
        <authorList>
            <consortium name="US DOE Joint Genome Institute (JGI-PGF)"/>
            <person name="Lucas S."/>
            <person name="Copeland A."/>
            <person name="Lapidus A."/>
            <person name="Glavina del Rio T."/>
            <person name="Dalin E."/>
            <person name="Tice H."/>
            <person name="Bruce D."/>
            <person name="Goodwin L."/>
            <person name="Pitluck S."/>
            <person name="Peters L."/>
            <person name="Ovchinnikova G."/>
            <person name="Chertkov O."/>
            <person name="Kyrpides N."/>
            <person name="Mavromatis K."/>
            <person name="Ivanova N."/>
            <person name="Brettin T."/>
            <person name="Detter J.C."/>
            <person name="Han C."/>
            <person name="Larimer F."/>
            <person name="Land M."/>
            <person name="Hauser L."/>
            <person name="Markowitz V."/>
            <person name="Cheng J.-F."/>
            <person name="Hugenholtz P."/>
            <person name="Woyke T."/>
            <person name="Wu D."/>
            <person name="Tindall B."/>
            <person name="Pomrenke H."/>
            <person name="Brambilla E."/>
            <person name="Klenk H.-P."/>
            <person name="Eisen J.A."/>
        </authorList>
    </citation>
    <scope>NUCLEOTIDE SEQUENCE [LARGE SCALE GENOMIC DNA]</scope>
    <source>
        <strain evidence="3">ATCC BAA-1392 / DSM 18658 / VKM B-2454 / MOB10</strain>
    </source>
</reference>
<keyword evidence="3" id="KW-1185">Reference proteome</keyword>
<keyword evidence="1" id="KW-0472">Membrane</keyword>
<accession>L0DI53</accession>
<dbReference type="SUPFAM" id="SSF82171">
    <property type="entry name" value="DPP6 N-terminal domain-like"/>
    <property type="match status" value="1"/>
</dbReference>
<dbReference type="HOGENOM" id="CLU_758401_0_0_0"/>
<keyword evidence="1" id="KW-0812">Transmembrane</keyword>
<sequence length="388" mass="42789">MVWLPLKVLARLFVTTAAVLTLIAITLGRYGIRQSDDRRMVPPRYQPINIHLFQPHHNDLLMLDVETGVTEQIPIADSQVLKYSSCSPWQDRWGRTHLAALWMGRSSPDKELAIGLTRYALPGREVLDRVEMDVLPASSPCWSPDTTARILFAGSDGQLYRFSFDGSRGLNPVADDTPRPLPLLWQTQPPAGLIAISAPNWPTDPRLRGKILAAATFAHKEHTPQLAPRRESQTELWWLQLSRDGSAIVAAGPLISKGPADSAERITVEDLPVISTLSDGRLLLAYLACGESESHYRLRLAPLTIQGPSSLPSAKEQDAVEFSGKFLLSPPAFSGDGRWLYAIPHSAQRPIRVERFSVADALAKQSAQVAVTEPTPTPITIVSRLRTK</sequence>
<evidence type="ECO:0000256" key="1">
    <source>
        <dbReference type="SAM" id="Phobius"/>
    </source>
</evidence>
<dbReference type="KEGG" id="saci:Sinac_4752"/>
<dbReference type="eggNOG" id="ENOG502ZK6M">
    <property type="taxonomic scope" value="Bacteria"/>
</dbReference>
<proteinExistence type="predicted"/>
<dbReference type="RefSeq" id="WP_015248036.1">
    <property type="nucleotide sequence ID" value="NC_019892.1"/>
</dbReference>
<evidence type="ECO:0000313" key="2">
    <source>
        <dbReference type="EMBL" id="AGA28922.1"/>
    </source>
</evidence>
<gene>
    <name evidence="2" type="ordered locus">Sinac_4752</name>
</gene>